<dbReference type="Proteomes" id="UP001556692">
    <property type="component" value="Unassembled WGS sequence"/>
</dbReference>
<protein>
    <submittedName>
        <fullName evidence="2">Peptidoglycan-binding domain-containing protein</fullName>
    </submittedName>
</protein>
<feature type="domain" description="Peptidoglycan binding-like" evidence="1">
    <location>
        <begin position="122"/>
        <end position="173"/>
    </location>
</feature>
<evidence type="ECO:0000313" key="3">
    <source>
        <dbReference type="Proteomes" id="UP001556692"/>
    </source>
</evidence>
<gene>
    <name evidence="2" type="ORF">ABGN05_20965</name>
</gene>
<keyword evidence="3" id="KW-1185">Reference proteome</keyword>
<dbReference type="Gene3D" id="1.10.101.10">
    <property type="entry name" value="PGBD-like superfamily/PGBD"/>
    <property type="match status" value="2"/>
</dbReference>
<dbReference type="InterPro" id="IPR036366">
    <property type="entry name" value="PGBDSf"/>
</dbReference>
<organism evidence="2 3">
    <name type="scientific">Aquibium pacificus</name>
    <dbReference type="NCBI Taxonomy" id="3153579"/>
    <lineage>
        <taxon>Bacteria</taxon>
        <taxon>Pseudomonadati</taxon>
        <taxon>Pseudomonadota</taxon>
        <taxon>Alphaproteobacteria</taxon>
        <taxon>Hyphomicrobiales</taxon>
        <taxon>Phyllobacteriaceae</taxon>
        <taxon>Aquibium</taxon>
    </lineage>
</organism>
<proteinExistence type="predicted"/>
<accession>A0ABV3SMX7</accession>
<sequence length="276" mass="29262">MKHSVSRPEIDRRPPGLIGTVAAASGTAIVENPVLVGSSTAFLVVLFYVSANALWYQPFPHPEPLLQTRILVEHRVAEPVREAAVARPVPRPDVTNSVQPQPVETIAVQPPTAPTADEKTLARVQSALKELGLYSGEVDGLSGPKTRQAISNYQKTIGIAVTGEVSAELLDALDPGVKRSAEAVPIPDGVPVPAPRQDVVASIGSNEPGAALDQTQIVKIQAGLRAFGNEGIEIDGVMGERTRSAVREFQTLFGLPVTGQPDARLLEKMTEIGLTN</sequence>
<dbReference type="EMBL" id="JBDPGJ010000005">
    <property type="protein sequence ID" value="MEX0408135.1"/>
    <property type="molecule type" value="Genomic_DNA"/>
</dbReference>
<dbReference type="Pfam" id="PF01471">
    <property type="entry name" value="PG_binding_1"/>
    <property type="match status" value="2"/>
</dbReference>
<dbReference type="RefSeq" id="WP_367956013.1">
    <property type="nucleotide sequence ID" value="NZ_JBDPGJ010000005.1"/>
</dbReference>
<reference evidence="2 3" key="1">
    <citation type="submission" date="2024-05" db="EMBL/GenBank/DDBJ databases">
        <authorList>
            <person name="Jiang F."/>
        </authorList>
    </citation>
    <scope>NUCLEOTIDE SEQUENCE [LARGE SCALE GENOMIC DNA]</scope>
    <source>
        <strain evidence="2 3">LZ166</strain>
    </source>
</reference>
<dbReference type="InterPro" id="IPR036365">
    <property type="entry name" value="PGBD-like_sf"/>
</dbReference>
<evidence type="ECO:0000313" key="2">
    <source>
        <dbReference type="EMBL" id="MEX0408135.1"/>
    </source>
</evidence>
<comment type="caution">
    <text evidence="2">The sequence shown here is derived from an EMBL/GenBank/DDBJ whole genome shotgun (WGS) entry which is preliminary data.</text>
</comment>
<feature type="domain" description="Peptidoglycan binding-like" evidence="1">
    <location>
        <begin position="215"/>
        <end position="269"/>
    </location>
</feature>
<dbReference type="SUPFAM" id="SSF47090">
    <property type="entry name" value="PGBD-like"/>
    <property type="match status" value="2"/>
</dbReference>
<evidence type="ECO:0000259" key="1">
    <source>
        <dbReference type="Pfam" id="PF01471"/>
    </source>
</evidence>
<name>A0ABV3SMX7_9HYPH</name>
<dbReference type="InterPro" id="IPR002477">
    <property type="entry name" value="Peptidoglycan-bd-like"/>
</dbReference>